<dbReference type="Gramene" id="TraesLAC5A03G02667420.1">
    <property type="protein sequence ID" value="TraesLAC5A03G02667420.1"/>
    <property type="gene ID" value="TraesLAC5A03G02667420"/>
</dbReference>
<proteinExistence type="predicted"/>
<keyword evidence="3" id="KW-1185">Reference proteome</keyword>
<evidence type="ECO:0000313" key="2">
    <source>
        <dbReference type="EnsemblPlants" id="TraesCS5A02G344400.1"/>
    </source>
</evidence>
<name>A0A3B6KN10_WHEAT</name>
<reference evidence="2" key="1">
    <citation type="submission" date="2018-08" db="EMBL/GenBank/DDBJ databases">
        <authorList>
            <person name="Rossello M."/>
        </authorList>
    </citation>
    <scope>NUCLEOTIDE SEQUENCE [LARGE SCALE GENOMIC DNA]</scope>
    <source>
        <strain evidence="2">cv. Chinese Spring</strain>
    </source>
</reference>
<dbReference type="Gramene" id="TraesCS5A03G0828100.1">
    <property type="protein sequence ID" value="TraesCS5A03G0828100.1.CDS"/>
    <property type="gene ID" value="TraesCS5A03G0828100"/>
</dbReference>
<dbReference type="STRING" id="4565.A0A3B6KN10"/>
<dbReference type="Gramene" id="TraesMAC5A03G02711700.1">
    <property type="protein sequence ID" value="TraesMAC5A03G02711700.1"/>
    <property type="gene ID" value="TraesMAC5A03G02711700"/>
</dbReference>
<dbReference type="OrthoDB" id="585233at2759"/>
<evidence type="ECO:0000313" key="3">
    <source>
        <dbReference type="Proteomes" id="UP000019116"/>
    </source>
</evidence>
<dbReference type="OMA" id="CHDFRII"/>
<dbReference type="PANTHER" id="PTHR33207">
    <property type="entry name" value="F-BOX DOMAIN CONTAINING PROTEIN-RELATED"/>
    <property type="match status" value="1"/>
</dbReference>
<dbReference type="InterPro" id="IPR056594">
    <property type="entry name" value="AT5G49610-like_b-prop"/>
</dbReference>
<dbReference type="Gramene" id="TraesCS5A02G344400.1">
    <property type="protein sequence ID" value="TraesCS5A02G344400.1"/>
    <property type="gene ID" value="TraesCS5A02G344400"/>
</dbReference>
<protein>
    <recommendedName>
        <fullName evidence="1">F-box protein AT5G49610-like beta-propeller domain-containing protein</fullName>
    </recommendedName>
</protein>
<dbReference type="InterPro" id="IPR036047">
    <property type="entry name" value="F-box-like_dom_sf"/>
</dbReference>
<dbReference type="Gramene" id="TraesWEE_scaffold_129564_01G000100.1">
    <property type="protein sequence ID" value="TraesWEE_scaffold_129564_01G000100.1"/>
    <property type="gene ID" value="TraesWEE_scaffold_129564_01G000100"/>
</dbReference>
<feature type="domain" description="F-box protein AT5G49610-like beta-propeller" evidence="1">
    <location>
        <begin position="126"/>
        <end position="398"/>
    </location>
</feature>
<organism evidence="2">
    <name type="scientific">Triticum aestivum</name>
    <name type="common">Wheat</name>
    <dbReference type="NCBI Taxonomy" id="4565"/>
    <lineage>
        <taxon>Eukaryota</taxon>
        <taxon>Viridiplantae</taxon>
        <taxon>Streptophyta</taxon>
        <taxon>Embryophyta</taxon>
        <taxon>Tracheophyta</taxon>
        <taxon>Spermatophyta</taxon>
        <taxon>Magnoliopsida</taxon>
        <taxon>Liliopsida</taxon>
        <taxon>Poales</taxon>
        <taxon>Poaceae</taxon>
        <taxon>BOP clade</taxon>
        <taxon>Pooideae</taxon>
        <taxon>Triticodae</taxon>
        <taxon>Triticeae</taxon>
        <taxon>Triticinae</taxon>
        <taxon>Triticum</taxon>
    </lineage>
</organism>
<dbReference type="SUPFAM" id="SSF81383">
    <property type="entry name" value="F-box domain"/>
    <property type="match status" value="1"/>
</dbReference>
<reference evidence="2" key="2">
    <citation type="submission" date="2018-10" db="UniProtKB">
        <authorList>
            <consortium name="EnsemblPlants"/>
        </authorList>
    </citation>
    <scope>IDENTIFICATION</scope>
</reference>
<dbReference type="AlphaFoldDB" id="A0A3B6KN10"/>
<evidence type="ECO:0000259" key="1">
    <source>
        <dbReference type="Pfam" id="PF23635"/>
    </source>
</evidence>
<sequence length="409" mass="46223">MASQRGPPSPAPVATTIAITDIGDDLLCEIFLRLPSLPSLVRAALACRAFLHAVRSSPAFRRRFRAVHPPQILGFLNAGIHSLIPLDGRSDRDLAAAVHGSDFRFIRLPKDRDHSRWEILNGCHDRCGYVFLCNEDTNQIAAYNPLKRALYIVPCPPQETCDPHCHDFRIIFSEDDQRSFRVVCVQQKLDRFSVFSSDSREWQSISWVDTSTPQHGDDGGDNCVLSSYTDTVMTEFDRLAYWKDKNTGYIVVLNTVTLQLSRMDLPQPLKDKDSTQFELGRTNAGKLCMVCADGFGADKTMIAVWIWRADGDGVDKWMQHKVFPLNMFIDVTACSAEYGVITVQVVVVIDGFVFLCIDFGSLTKFFLSFCLETENVNEFFNHTFHNDIHPYIMAWPPSLLSNKVEILQV</sequence>
<dbReference type="Gramene" id="TraesSTA5A03G02704170.1">
    <property type="protein sequence ID" value="TraesSTA5A03G02704170.1"/>
    <property type="gene ID" value="TraesSTA5A03G02704170"/>
</dbReference>
<accession>A0A3B6KN10</accession>
<dbReference type="Proteomes" id="UP000019116">
    <property type="component" value="Chromosome 5A"/>
</dbReference>
<dbReference type="Pfam" id="PF23635">
    <property type="entry name" value="Beta-prop_AT5G49610-like"/>
    <property type="match status" value="1"/>
</dbReference>
<dbReference type="EnsemblPlants" id="TraesCS5A02G344400.1">
    <property type="protein sequence ID" value="TraesCS5A02G344400.1"/>
    <property type="gene ID" value="TraesCS5A02G344400"/>
</dbReference>